<accession>A0AAV4NFJ7</accession>
<dbReference type="Proteomes" id="UP001054945">
    <property type="component" value="Unassembled WGS sequence"/>
</dbReference>
<evidence type="ECO:0000313" key="2">
    <source>
        <dbReference type="Proteomes" id="UP001054945"/>
    </source>
</evidence>
<keyword evidence="2" id="KW-1185">Reference proteome</keyword>
<dbReference type="AlphaFoldDB" id="A0AAV4NFJ7"/>
<protein>
    <submittedName>
        <fullName evidence="1">Uncharacterized protein</fullName>
    </submittedName>
</protein>
<evidence type="ECO:0000313" key="1">
    <source>
        <dbReference type="EMBL" id="GIX83258.1"/>
    </source>
</evidence>
<gene>
    <name evidence="1" type="ORF">CEXT_477521</name>
</gene>
<name>A0AAV4NFJ7_CAEEX</name>
<comment type="caution">
    <text evidence="1">The sequence shown here is derived from an EMBL/GenBank/DDBJ whole genome shotgun (WGS) entry which is preliminary data.</text>
</comment>
<organism evidence="1 2">
    <name type="scientific">Caerostris extrusa</name>
    <name type="common">Bark spider</name>
    <name type="synonym">Caerostris bankana</name>
    <dbReference type="NCBI Taxonomy" id="172846"/>
    <lineage>
        <taxon>Eukaryota</taxon>
        <taxon>Metazoa</taxon>
        <taxon>Ecdysozoa</taxon>
        <taxon>Arthropoda</taxon>
        <taxon>Chelicerata</taxon>
        <taxon>Arachnida</taxon>
        <taxon>Araneae</taxon>
        <taxon>Araneomorphae</taxon>
        <taxon>Entelegynae</taxon>
        <taxon>Araneoidea</taxon>
        <taxon>Araneidae</taxon>
        <taxon>Caerostris</taxon>
    </lineage>
</organism>
<reference evidence="1 2" key="1">
    <citation type="submission" date="2021-06" db="EMBL/GenBank/DDBJ databases">
        <title>Caerostris extrusa draft genome.</title>
        <authorList>
            <person name="Kono N."/>
            <person name="Arakawa K."/>
        </authorList>
    </citation>
    <scope>NUCLEOTIDE SEQUENCE [LARGE SCALE GENOMIC DNA]</scope>
</reference>
<sequence>MNWTTKHFGLGVSAIYIFVTISTRDDKWLFKPHQDNFLANELISPPPRHRKDTMRYSNKNPAKYWHTKKKKQATLCTKRGQSTTVSKYPYRSSGAIGTQLARAPAVVNRYPYYLVGQHCGQLLNEFPICGVAGQQIVAGPRSDRLLLVFAQFPLVLDS</sequence>
<dbReference type="EMBL" id="BPLR01020852">
    <property type="protein sequence ID" value="GIX83258.1"/>
    <property type="molecule type" value="Genomic_DNA"/>
</dbReference>
<proteinExistence type="predicted"/>